<feature type="domain" description="NodB homology" evidence="3">
    <location>
        <begin position="107"/>
        <end position="369"/>
    </location>
</feature>
<evidence type="ECO:0000256" key="2">
    <source>
        <dbReference type="ARBA" id="ARBA00022729"/>
    </source>
</evidence>
<dbReference type="GO" id="GO:0016810">
    <property type="term" value="F:hydrolase activity, acting on carbon-nitrogen (but not peptide) bonds"/>
    <property type="evidence" value="ECO:0007669"/>
    <property type="project" value="InterPro"/>
</dbReference>
<reference evidence="4 5" key="1">
    <citation type="submission" date="2021-05" db="EMBL/GenBank/DDBJ databases">
        <title>A Polyphasic approach of four new species of the genus Ohtaekwangia: Ohtaekwangia histidinii sp. nov., Ohtaekwangia cretensis sp. nov., Ohtaekwangia indiensis sp. nov., Ohtaekwangia reichenbachii sp. nov. from diverse environment.</title>
        <authorList>
            <person name="Octaviana S."/>
        </authorList>
    </citation>
    <scope>NUCLEOTIDE SEQUENCE [LARGE SCALE GENOMIC DNA]</scope>
    <source>
        <strain evidence="4 5">PWU5</strain>
    </source>
</reference>
<sequence>MIRTSWTRLTFYRTNSVASRIPGPLFYLSFLIVLLACTSTAEKPASGPRKDIVCFIYHRVGDGRYPTTNVSVKDFEAHLAYLAKNKFQVLNFSDAIDYLQSDAPSQKTAVITVDDGYASFFHHGLPLLKKYKMPATLFINTKTVGGGDFMNWDQLNTAQASDVEIGNHTHSHDYFLNQSADTRYETFREEVMQSQDIIEKHLDKKPVVFSYPYGEFDDKMKQIVKDAGFKAAAAQLSGVLYNGTDVFMCPRFPMAEAYSAPARFAEKAVMRALDVTTPSAPMPLPDKRPALTLTFNGDEIQARRLQCFAQGSPCSCRITKQDTTGLVTVSVQAGADIAGRRRTLYTLTAPGKKGGWYWYSHLWINTKVK</sequence>
<keyword evidence="2" id="KW-0732">Signal</keyword>
<proteinExistence type="predicted"/>
<evidence type="ECO:0000259" key="3">
    <source>
        <dbReference type="PROSITE" id="PS51677"/>
    </source>
</evidence>
<protein>
    <submittedName>
        <fullName evidence="4">Polysaccharide deacetylase family protein</fullName>
    </submittedName>
</protein>
<organism evidence="4 5">
    <name type="scientific">Dawidia cretensis</name>
    <dbReference type="NCBI Taxonomy" id="2782350"/>
    <lineage>
        <taxon>Bacteria</taxon>
        <taxon>Pseudomonadati</taxon>
        <taxon>Bacteroidota</taxon>
        <taxon>Cytophagia</taxon>
        <taxon>Cytophagales</taxon>
        <taxon>Chryseotaleaceae</taxon>
        <taxon>Dawidia</taxon>
    </lineage>
</organism>
<dbReference type="Pfam" id="PF01522">
    <property type="entry name" value="Polysacc_deac_1"/>
    <property type="match status" value="1"/>
</dbReference>
<dbReference type="Gene3D" id="3.20.20.370">
    <property type="entry name" value="Glycoside hydrolase/deacetylase"/>
    <property type="match status" value="1"/>
</dbReference>
<dbReference type="RefSeq" id="WP_254083441.1">
    <property type="nucleotide sequence ID" value="NZ_JAHESE010000004.1"/>
</dbReference>
<gene>
    <name evidence="4" type="ORF">KK062_06440</name>
</gene>
<dbReference type="InterPro" id="IPR011330">
    <property type="entry name" value="Glyco_hydro/deAcase_b/a-brl"/>
</dbReference>
<keyword evidence="5" id="KW-1185">Reference proteome</keyword>
<dbReference type="SUPFAM" id="SSF88713">
    <property type="entry name" value="Glycoside hydrolase/deacetylase"/>
    <property type="match status" value="1"/>
</dbReference>
<dbReference type="PROSITE" id="PS51677">
    <property type="entry name" value="NODB"/>
    <property type="match status" value="1"/>
</dbReference>
<dbReference type="CDD" id="cd10973">
    <property type="entry name" value="CE4_DAC_u4_5s"/>
    <property type="match status" value="1"/>
</dbReference>
<dbReference type="GO" id="GO:0005975">
    <property type="term" value="P:carbohydrate metabolic process"/>
    <property type="evidence" value="ECO:0007669"/>
    <property type="project" value="InterPro"/>
</dbReference>
<dbReference type="InterPro" id="IPR051398">
    <property type="entry name" value="Polysacch_Deacetylase"/>
</dbReference>
<dbReference type="PANTHER" id="PTHR34216:SF3">
    <property type="entry name" value="POLY-BETA-1,6-N-ACETYL-D-GLUCOSAMINE N-DEACETYLASE"/>
    <property type="match status" value="1"/>
</dbReference>
<dbReference type="PANTHER" id="PTHR34216">
    <property type="match status" value="1"/>
</dbReference>
<comment type="subcellular location">
    <subcellularLocation>
        <location evidence="1">Secreted</location>
    </subcellularLocation>
</comment>
<evidence type="ECO:0000256" key="1">
    <source>
        <dbReference type="ARBA" id="ARBA00004613"/>
    </source>
</evidence>
<dbReference type="GO" id="GO:0005576">
    <property type="term" value="C:extracellular region"/>
    <property type="evidence" value="ECO:0007669"/>
    <property type="project" value="UniProtKB-SubCell"/>
</dbReference>
<comment type="caution">
    <text evidence="4">The sequence shown here is derived from an EMBL/GenBank/DDBJ whole genome shotgun (WGS) entry which is preliminary data.</text>
</comment>
<evidence type="ECO:0000313" key="5">
    <source>
        <dbReference type="Proteomes" id="UP001319080"/>
    </source>
</evidence>
<dbReference type="InterPro" id="IPR002509">
    <property type="entry name" value="NODB_dom"/>
</dbReference>
<accession>A0AAP2GP20</accession>
<evidence type="ECO:0000313" key="4">
    <source>
        <dbReference type="EMBL" id="MBT1707849.1"/>
    </source>
</evidence>
<name>A0AAP2GP20_9BACT</name>
<dbReference type="EMBL" id="JAHESE010000004">
    <property type="protein sequence ID" value="MBT1707849.1"/>
    <property type="molecule type" value="Genomic_DNA"/>
</dbReference>
<dbReference type="Proteomes" id="UP001319080">
    <property type="component" value="Unassembled WGS sequence"/>
</dbReference>
<dbReference type="AlphaFoldDB" id="A0AAP2GP20"/>